<feature type="domain" description="Retroviral polymerase SH3-like" evidence="2">
    <location>
        <begin position="234"/>
        <end position="279"/>
    </location>
</feature>
<evidence type="ECO:0000313" key="3">
    <source>
        <dbReference type="EMBL" id="GEU42963.1"/>
    </source>
</evidence>
<gene>
    <name evidence="3" type="ORF">Tci_014941</name>
</gene>
<feature type="region of interest" description="Disordered" evidence="1">
    <location>
        <begin position="313"/>
        <end position="332"/>
    </location>
</feature>
<name>A0A6L2K0W8_TANCI</name>
<sequence>MESVKKSIDKRALHKREYDSWVIERQMQTIEEKGNTSKALDASLVDTESSGMKSKEQDTSSRISKPQFASQVDVNNDLSKPVTTHYLPKERKVTSAKPQRVIASSESRNRLKNMPRFSSNDMVHNHYLSEAKKKTQENSRNSKPSVNLCTKVLSNKTTNRNKPIEQTSVARKPERQIPKGHRFPIKKTSVVHEKIMTPRSCLRWKPTEHPSDTKVSTMKMEILLEPTSNKLLDHLGKFNAKVDDGYVLRYSFNSKAFRIFTTRRQQIEKTYHVTFDKSMEAIRNSNVSYYIIPYGRSLIELTQDKHVPEVDIQNEQDTPHTKDVEESSRNNIETSIPITEPLVLEVPRSQITQQSLTSSYPVAQERWSRDQHIELVNMIGDHGEGMLTRSMAATLTVASASECLFVDFLSKIESKKVSEALKHPGWVDTMQEELNQFYRNIEEETDDDETFTPGARMKAIRIFRPDLAGKPVNETLYKGMIGSLMYLTSTRPDI</sequence>
<protein>
    <recommendedName>
        <fullName evidence="2">Retroviral polymerase SH3-like domain-containing protein</fullName>
    </recommendedName>
</protein>
<dbReference type="Pfam" id="PF25597">
    <property type="entry name" value="SH3_retrovirus"/>
    <property type="match status" value="1"/>
</dbReference>
<evidence type="ECO:0000259" key="2">
    <source>
        <dbReference type="Pfam" id="PF25597"/>
    </source>
</evidence>
<dbReference type="AlphaFoldDB" id="A0A6L2K0W8"/>
<organism evidence="3">
    <name type="scientific">Tanacetum cinerariifolium</name>
    <name type="common">Dalmatian daisy</name>
    <name type="synonym">Chrysanthemum cinerariifolium</name>
    <dbReference type="NCBI Taxonomy" id="118510"/>
    <lineage>
        <taxon>Eukaryota</taxon>
        <taxon>Viridiplantae</taxon>
        <taxon>Streptophyta</taxon>
        <taxon>Embryophyta</taxon>
        <taxon>Tracheophyta</taxon>
        <taxon>Spermatophyta</taxon>
        <taxon>Magnoliopsida</taxon>
        <taxon>eudicotyledons</taxon>
        <taxon>Gunneridae</taxon>
        <taxon>Pentapetalae</taxon>
        <taxon>asterids</taxon>
        <taxon>campanulids</taxon>
        <taxon>Asterales</taxon>
        <taxon>Asteraceae</taxon>
        <taxon>Asteroideae</taxon>
        <taxon>Anthemideae</taxon>
        <taxon>Anthemidinae</taxon>
        <taxon>Tanacetum</taxon>
    </lineage>
</organism>
<comment type="caution">
    <text evidence="3">The sequence shown here is derived from an EMBL/GenBank/DDBJ whole genome shotgun (WGS) entry which is preliminary data.</text>
</comment>
<feature type="compositionally biased region" description="Basic and acidic residues" evidence="1">
    <location>
        <begin position="317"/>
        <end position="328"/>
    </location>
</feature>
<evidence type="ECO:0000256" key="1">
    <source>
        <dbReference type="SAM" id="MobiDB-lite"/>
    </source>
</evidence>
<reference evidence="3" key="1">
    <citation type="journal article" date="2019" name="Sci. Rep.">
        <title>Draft genome of Tanacetum cinerariifolium, the natural source of mosquito coil.</title>
        <authorList>
            <person name="Yamashiro T."/>
            <person name="Shiraishi A."/>
            <person name="Satake H."/>
            <person name="Nakayama K."/>
        </authorList>
    </citation>
    <scope>NUCLEOTIDE SEQUENCE</scope>
</reference>
<dbReference type="InterPro" id="IPR057670">
    <property type="entry name" value="SH3_retrovirus"/>
</dbReference>
<proteinExistence type="predicted"/>
<dbReference type="EMBL" id="BKCJ010001641">
    <property type="protein sequence ID" value="GEU42963.1"/>
    <property type="molecule type" value="Genomic_DNA"/>
</dbReference>
<accession>A0A6L2K0W8</accession>
<feature type="region of interest" description="Disordered" evidence="1">
    <location>
        <begin position="32"/>
        <end position="107"/>
    </location>
</feature>
<feature type="compositionally biased region" description="Polar residues" evidence="1">
    <location>
        <begin position="60"/>
        <end position="82"/>
    </location>
</feature>